<keyword evidence="1" id="KW-0732">Signal</keyword>
<name>A0ABX2AK60_9BACT</name>
<feature type="signal peptide" evidence="1">
    <location>
        <begin position="1"/>
        <end position="25"/>
    </location>
</feature>
<organism evidence="2 3">
    <name type="scientific">Xylanibacter muris</name>
    <dbReference type="NCBI Taxonomy" id="2736290"/>
    <lineage>
        <taxon>Bacteria</taxon>
        <taxon>Pseudomonadati</taxon>
        <taxon>Bacteroidota</taxon>
        <taxon>Bacteroidia</taxon>
        <taxon>Bacteroidales</taxon>
        <taxon>Prevotellaceae</taxon>
        <taxon>Xylanibacter</taxon>
    </lineage>
</organism>
<dbReference type="RefSeq" id="WP_172272956.1">
    <property type="nucleotide sequence ID" value="NZ_CASGMU010000001.1"/>
</dbReference>
<comment type="caution">
    <text evidence="2">The sequence shown here is derived from an EMBL/GenBank/DDBJ whole genome shotgun (WGS) entry which is preliminary data.</text>
</comment>
<dbReference type="Proteomes" id="UP000714420">
    <property type="component" value="Unassembled WGS sequence"/>
</dbReference>
<dbReference type="GO" id="GO:0016798">
    <property type="term" value="F:hydrolase activity, acting on glycosyl bonds"/>
    <property type="evidence" value="ECO:0007669"/>
    <property type="project" value="UniProtKB-KW"/>
</dbReference>
<sequence length="657" mass="74966">MKLNVKPKCAVFLIIHLLLCLHSYAGEVSYKVSDITGGIISISASDNMNWIINPDRTQYEWVGSKYAWGLGFLSIDGVKHSWDHPSGKTRNTLIYRTGNIKINIKRYTDNGDLVEEYEFMNISGKTVALSDIGIFTPWNDNYPDASTCMTSRCNAHVWAGGSAAWVKAMRMNGHGPHIGMIVTEGAIDSYEILERDKKKGLSNFRGIITMNVPDMKIESGRKYKLSWRIFTHNGGDFDEKVINRGGVIVSAPKYVYEKGETAEITFRSARETKTIRQKITRIGEIRMTYKYSEGRHTWADILAVSGEDKLIEKRADFITARQQMDNPADPRHGAYMVYDNEGDSILSNDFGRSDLDEGRERVGMGIFLAEYYKKNPSAALLESLSRYAAFIRKLQDHNYKTTSNVRRQTKNRGYNYAWVADFWFRMYDITGNKDYARNGYGTMKALFRQFGHNFYCIDYPVTTGLKALGKAGMTAERDTLLSNFRKVGNGFVSRGLDFPHHEVNYEQSIIAPAVQFLCELYLETKEKKYLNGAELMLPALEAFAGGQPSFRMNGIAIRHWDGYWFGKRQTWGDVYPHYWSTITAGAYHYYAIATGKTKYQELAKNIVRNNLCLFFEDGRATCAFVYPKRVNGEKTHFADAYANDQDFALMFYLLVNN</sequence>
<evidence type="ECO:0000313" key="2">
    <source>
        <dbReference type="EMBL" id="NPD91125.1"/>
    </source>
</evidence>
<keyword evidence="2" id="KW-0378">Hydrolase</keyword>
<dbReference type="EMBL" id="JABKKF010000001">
    <property type="protein sequence ID" value="NPD91125.1"/>
    <property type="molecule type" value="Genomic_DNA"/>
</dbReference>
<proteinExistence type="predicted"/>
<evidence type="ECO:0000256" key="1">
    <source>
        <dbReference type="SAM" id="SignalP"/>
    </source>
</evidence>
<feature type="chain" id="PRO_5047229868" evidence="1">
    <location>
        <begin position="26"/>
        <end position="657"/>
    </location>
</feature>
<dbReference type="SUPFAM" id="SSF48208">
    <property type="entry name" value="Six-hairpin glycosidases"/>
    <property type="match status" value="1"/>
</dbReference>
<reference evidence="2 3" key="1">
    <citation type="submission" date="2020-05" db="EMBL/GenBank/DDBJ databases">
        <title>Distinct polysaccharide utilization as determinants for interspecies competition between intestinal Prevotella spp.</title>
        <authorList>
            <person name="Galvez E.J.C."/>
            <person name="Iljazovic A."/>
            <person name="Strowig T."/>
        </authorList>
    </citation>
    <scope>NUCLEOTIDE SEQUENCE [LARGE SCALE GENOMIC DNA]</scope>
    <source>
        <strain evidence="2 3">PMUR</strain>
    </source>
</reference>
<keyword evidence="3" id="KW-1185">Reference proteome</keyword>
<keyword evidence="2" id="KW-0326">Glycosidase</keyword>
<accession>A0ABX2AK60</accession>
<evidence type="ECO:0000313" key="3">
    <source>
        <dbReference type="Proteomes" id="UP000714420"/>
    </source>
</evidence>
<dbReference type="InterPro" id="IPR008928">
    <property type="entry name" value="6-hairpin_glycosidase_sf"/>
</dbReference>
<gene>
    <name evidence="2" type="ORF">HPS56_01915</name>
</gene>
<protein>
    <submittedName>
        <fullName evidence="2">Six-hairpin glycosidase</fullName>
    </submittedName>
</protein>